<reference evidence="1" key="1">
    <citation type="submission" date="2022-07" db="EMBL/GenBank/DDBJ databases">
        <title>Phylogenomic reconstructions and comparative analyses of Kickxellomycotina fungi.</title>
        <authorList>
            <person name="Reynolds N.K."/>
            <person name="Stajich J.E."/>
            <person name="Barry K."/>
            <person name="Grigoriev I.V."/>
            <person name="Crous P."/>
            <person name="Smith M.E."/>
        </authorList>
    </citation>
    <scope>NUCLEOTIDE SEQUENCE</scope>
    <source>
        <strain evidence="1">BCRC 34780</strain>
    </source>
</reference>
<name>A0ACC1LHU1_9FUNG</name>
<evidence type="ECO:0000313" key="2">
    <source>
        <dbReference type="Proteomes" id="UP001140087"/>
    </source>
</evidence>
<keyword evidence="2" id="KW-1185">Reference proteome</keyword>
<dbReference type="EMBL" id="JANBUN010000018">
    <property type="protein sequence ID" value="KAJ2808055.1"/>
    <property type="molecule type" value="Genomic_DNA"/>
</dbReference>
<comment type="caution">
    <text evidence="1">The sequence shown here is derived from an EMBL/GenBank/DDBJ whole genome shotgun (WGS) entry which is preliminary data.</text>
</comment>
<sequence>MASTVNLRVLRLPLSHCFSRCISVVGGELMAQVRVGVGCFVVRRAGDAMQFLVGRRAGQLSPGQWGLPGGHLEFGETWEACAMREVHEECGIQIPSPRHVATTNDILGNGRHYVTLLMAARLDGHPRVRLMEPDKCTAWAWITWAELRARRAVFRDACAEHSPHDAELLPRQAADLGPVYTPLSTVAQMYGDEPPSWLASATTK</sequence>
<gene>
    <name evidence="1" type="ORF">H4R21_000236</name>
</gene>
<proteinExistence type="predicted"/>
<organism evidence="1 2">
    <name type="scientific">Coemansia helicoidea</name>
    <dbReference type="NCBI Taxonomy" id="1286919"/>
    <lineage>
        <taxon>Eukaryota</taxon>
        <taxon>Fungi</taxon>
        <taxon>Fungi incertae sedis</taxon>
        <taxon>Zoopagomycota</taxon>
        <taxon>Kickxellomycotina</taxon>
        <taxon>Kickxellomycetes</taxon>
        <taxon>Kickxellales</taxon>
        <taxon>Kickxellaceae</taxon>
        <taxon>Coemansia</taxon>
    </lineage>
</organism>
<dbReference type="Proteomes" id="UP001140087">
    <property type="component" value="Unassembled WGS sequence"/>
</dbReference>
<accession>A0ACC1LHU1</accession>
<protein>
    <submittedName>
        <fullName evidence="1">Uncharacterized protein</fullName>
    </submittedName>
</protein>
<evidence type="ECO:0000313" key="1">
    <source>
        <dbReference type="EMBL" id="KAJ2808055.1"/>
    </source>
</evidence>